<accession>A0A3Q3IUS1</accession>
<feature type="signal peptide" evidence="1">
    <location>
        <begin position="1"/>
        <end position="18"/>
    </location>
</feature>
<dbReference type="Gene3D" id="1.20.58.60">
    <property type="match status" value="1"/>
</dbReference>
<evidence type="ECO:0000256" key="1">
    <source>
        <dbReference type="SAM" id="SignalP"/>
    </source>
</evidence>
<dbReference type="SUPFAM" id="SSF46966">
    <property type="entry name" value="Spectrin repeat"/>
    <property type="match status" value="1"/>
</dbReference>
<dbReference type="AlphaFoldDB" id="A0A3Q3IUS1"/>
<dbReference type="STRING" id="43700.ENSMALP00000004451"/>
<dbReference type="Ensembl" id="ENSMALT00000004557.1">
    <property type="protein sequence ID" value="ENSMALP00000004451.1"/>
    <property type="gene ID" value="ENSMALG00000003229.1"/>
</dbReference>
<keyword evidence="3" id="KW-1185">Reference proteome</keyword>
<keyword evidence="1" id="KW-0732">Signal</keyword>
<dbReference type="Proteomes" id="UP000261600">
    <property type="component" value="Unplaced"/>
</dbReference>
<sequence length="283" mass="31695">MSTLSTLLLNLSFSLSSAKGLRESVAEHRPLIARLCSLAKQLSELNPIQGDNFCRKAIEAEEQHRAIRDRVREAACLLEESLPRFTQVRFLDTEEHVIKSPTLCNISETYTGAQIHIFFCSCLTPRIQEQLQGNKQTLAELSKLEMGLSSVKTQAEELLANTQAQAFSLTQLWDETHTQAQERESWLLKLLDLALKFWSDVNDVTVSLSDAQQAVLDLNSSQTDSETIRQSLETMQTLREDIDSLQGDLDTLGVLGMDLMSACGDTDKPDVTKSLDEVRNNSY</sequence>
<evidence type="ECO:0000313" key="2">
    <source>
        <dbReference type="Ensembl" id="ENSMALP00000004451.1"/>
    </source>
</evidence>
<name>A0A3Q3IUS1_MONAL</name>
<reference evidence="2" key="1">
    <citation type="submission" date="2025-08" db="UniProtKB">
        <authorList>
            <consortium name="Ensembl"/>
        </authorList>
    </citation>
    <scope>IDENTIFICATION</scope>
</reference>
<organism evidence="2 3">
    <name type="scientific">Monopterus albus</name>
    <name type="common">Swamp eel</name>
    <dbReference type="NCBI Taxonomy" id="43700"/>
    <lineage>
        <taxon>Eukaryota</taxon>
        <taxon>Metazoa</taxon>
        <taxon>Chordata</taxon>
        <taxon>Craniata</taxon>
        <taxon>Vertebrata</taxon>
        <taxon>Euteleostomi</taxon>
        <taxon>Actinopterygii</taxon>
        <taxon>Neopterygii</taxon>
        <taxon>Teleostei</taxon>
        <taxon>Neoteleostei</taxon>
        <taxon>Acanthomorphata</taxon>
        <taxon>Anabantaria</taxon>
        <taxon>Synbranchiformes</taxon>
        <taxon>Synbranchidae</taxon>
        <taxon>Monopterus</taxon>
    </lineage>
</organism>
<evidence type="ECO:0000313" key="3">
    <source>
        <dbReference type="Proteomes" id="UP000261600"/>
    </source>
</evidence>
<feature type="chain" id="PRO_5018680817" evidence="1">
    <location>
        <begin position="19"/>
        <end position="283"/>
    </location>
</feature>
<proteinExistence type="predicted"/>
<reference evidence="2" key="2">
    <citation type="submission" date="2025-09" db="UniProtKB">
        <authorList>
            <consortium name="Ensembl"/>
        </authorList>
    </citation>
    <scope>IDENTIFICATION</scope>
</reference>
<protein>
    <submittedName>
        <fullName evidence="2">Uncharacterized protein</fullName>
    </submittedName>
</protein>